<dbReference type="EMBL" id="JAGGJA010000001">
    <property type="protein sequence ID" value="MCW9705299.1"/>
    <property type="molecule type" value="Genomic_DNA"/>
</dbReference>
<comment type="caution">
    <text evidence="1">The sequence shown here is derived from an EMBL/GenBank/DDBJ whole genome shotgun (WGS) entry which is preliminary data.</text>
</comment>
<proteinExistence type="predicted"/>
<evidence type="ECO:0000313" key="1">
    <source>
        <dbReference type="EMBL" id="MCW9705299.1"/>
    </source>
</evidence>
<dbReference type="InterPro" id="IPR008928">
    <property type="entry name" value="6-hairpin_glycosidase_sf"/>
</dbReference>
<reference evidence="1 2" key="1">
    <citation type="submission" date="2021-03" db="EMBL/GenBank/DDBJ databases">
        <title>Aliifodinibius sp. nov., a new bacterium isolated from saline soil.</title>
        <authorList>
            <person name="Galisteo C."/>
            <person name="De La Haba R."/>
            <person name="Sanchez-Porro C."/>
            <person name="Ventosa A."/>
        </authorList>
    </citation>
    <scope>NUCLEOTIDE SEQUENCE [LARGE SCALE GENOMIC DNA]</scope>
    <source>
        <strain evidence="1 2">1BSP15-2V2</strain>
    </source>
</reference>
<sequence>MGINNGLQAQNFIDRHALVTRHNVEIMEFDSLNSLSVGNGEFAFTVGATGLQTFPEFYERGIPLGTQSQWGWHSFPNTGNYIMEDVAKYYTTDDGREVPYAVQPDEGRGAEAAHWLRTNPHRLHLGLVGLTLLKENGEEADIQDIQNIDQTLNLWTGKIESQYTVDGEPVRVELFAHQEQDQISVRIESPLVAKNRLKVKFQFPYGSDCHVCPGYDWTKPDRHETELITGSDYEARLQRTLDETNYRLDLQWESAGKLTEVGTHHFQLSPQTVEDTFAFNVLFSEEEEGPDEFEATAENSRQQWEAFWESGGAIDFSGSTDPRAEELERRVVLSQYLTKIQTSGSLPPQETGLTMNSWYGKFHLEMHWWHGVHYALWNRIEYLENSLDWYTKVMDEARGTAEWQGYDGVRWQKMTGPGGRKSPSSVGEVLVWQQPHPIYFAEELYRQNPSQEVLEKYKDRVFATAEFMASFATYDSTDGKYHLTRPVKPAQELFETMNTKDPPFEMAYWHYGLSVAQKWRERLDLPVNKGWQKIADNLAPLPRKDNLYLPNALTPNAYTNDKYRHDHPVVLGAYGMLPSAELVDESIMTNTYHEIEDHWIWESTWGWDYPMIAMAAAKLDMPEKAVDALFMDMNKNTYLKNGHNYQDKRLRLYLPGNGGLLTAVAMMVAGWENGPDTETPGFPDNGKWNIRWENIEKMQ</sequence>
<evidence type="ECO:0000313" key="2">
    <source>
        <dbReference type="Proteomes" id="UP001207918"/>
    </source>
</evidence>
<dbReference type="InterPro" id="IPR012341">
    <property type="entry name" value="6hp_glycosidase-like_sf"/>
</dbReference>
<organism evidence="1 2">
    <name type="scientific">Fodinibius salsisoli</name>
    <dbReference type="NCBI Taxonomy" id="2820877"/>
    <lineage>
        <taxon>Bacteria</taxon>
        <taxon>Pseudomonadati</taxon>
        <taxon>Balneolota</taxon>
        <taxon>Balneolia</taxon>
        <taxon>Balneolales</taxon>
        <taxon>Balneolaceae</taxon>
        <taxon>Fodinibius</taxon>
    </lineage>
</organism>
<gene>
    <name evidence="1" type="ORF">J6I44_00470</name>
</gene>
<accession>A0ABT3PHA5</accession>
<keyword evidence="2" id="KW-1185">Reference proteome</keyword>
<evidence type="ECO:0008006" key="3">
    <source>
        <dbReference type="Google" id="ProtNLM"/>
    </source>
</evidence>
<name>A0ABT3PHA5_9BACT</name>
<protein>
    <recommendedName>
        <fullName evidence="3">Glycosyl hydrolase family 65, N-terminal domain</fullName>
    </recommendedName>
</protein>
<dbReference type="Proteomes" id="UP001207918">
    <property type="component" value="Unassembled WGS sequence"/>
</dbReference>
<dbReference type="SUPFAM" id="SSF48208">
    <property type="entry name" value="Six-hairpin glycosidases"/>
    <property type="match status" value="1"/>
</dbReference>
<dbReference type="RefSeq" id="WP_265763961.1">
    <property type="nucleotide sequence ID" value="NZ_JAGGJA010000001.1"/>
</dbReference>
<dbReference type="Gene3D" id="1.50.10.10">
    <property type="match status" value="1"/>
</dbReference>